<organism evidence="1 2">
    <name type="scientific">Conyzicola lurida</name>
    <dbReference type="NCBI Taxonomy" id="1172621"/>
    <lineage>
        <taxon>Bacteria</taxon>
        <taxon>Bacillati</taxon>
        <taxon>Actinomycetota</taxon>
        <taxon>Actinomycetes</taxon>
        <taxon>Micrococcales</taxon>
        <taxon>Microbacteriaceae</taxon>
        <taxon>Conyzicola</taxon>
    </lineage>
</organism>
<evidence type="ECO:0000313" key="2">
    <source>
        <dbReference type="Proteomes" id="UP000536685"/>
    </source>
</evidence>
<comment type="caution">
    <text evidence="1">The sequence shown here is derived from an EMBL/GenBank/DDBJ whole genome shotgun (WGS) entry which is preliminary data.</text>
</comment>
<dbReference type="RefSeq" id="WP_184232659.1">
    <property type="nucleotide sequence ID" value="NZ_JACHMJ010000001.1"/>
</dbReference>
<proteinExistence type="predicted"/>
<dbReference type="AlphaFoldDB" id="A0A841AJ73"/>
<keyword evidence="2" id="KW-1185">Reference proteome</keyword>
<dbReference type="EMBL" id="JACHMJ010000001">
    <property type="protein sequence ID" value="MBB5841786.1"/>
    <property type="molecule type" value="Genomic_DNA"/>
</dbReference>
<dbReference type="GO" id="GO:0000287">
    <property type="term" value="F:magnesium ion binding"/>
    <property type="evidence" value="ECO:0007669"/>
    <property type="project" value="InterPro"/>
</dbReference>
<reference evidence="1 2" key="1">
    <citation type="submission" date="2020-08" db="EMBL/GenBank/DDBJ databases">
        <title>Sequencing the genomes of 1000 actinobacteria strains.</title>
        <authorList>
            <person name="Klenk H.-P."/>
        </authorList>
    </citation>
    <scope>NUCLEOTIDE SEQUENCE [LARGE SCALE GENOMIC DNA]</scope>
    <source>
        <strain evidence="1 2">DSM 105784</strain>
    </source>
</reference>
<sequence>MPTPHGQSQYQVRFDWGIPGASAIGGDADVVVWVDQLGFDASGSGTDDLELPEGGVVLGTIQCRRALADWALGRQGDLGDRFTIAVVAAGEPRDDGSLRFAVEDLLAAGAVIDALADVGIDYCSPESAAAASAYTGLVNATSHLISSSASGQALGRPSISLDPVDEIVVLREFAASA</sequence>
<protein>
    <recommendedName>
        <fullName evidence="3">2-phosphosulfolactate phosphatase</fullName>
    </recommendedName>
</protein>
<accession>A0A841AJ73</accession>
<gene>
    <name evidence="1" type="ORF">HD599_000109</name>
</gene>
<evidence type="ECO:0008006" key="3">
    <source>
        <dbReference type="Google" id="ProtNLM"/>
    </source>
</evidence>
<evidence type="ECO:0000313" key="1">
    <source>
        <dbReference type="EMBL" id="MBB5841786.1"/>
    </source>
</evidence>
<dbReference type="SUPFAM" id="SSF142823">
    <property type="entry name" value="ComB-like"/>
    <property type="match status" value="1"/>
</dbReference>
<dbReference type="InterPro" id="IPR036702">
    <property type="entry name" value="ComB-like_sf"/>
</dbReference>
<dbReference type="Gene3D" id="3.90.1560.10">
    <property type="entry name" value="ComB-like"/>
    <property type="match status" value="1"/>
</dbReference>
<name>A0A841AJ73_9MICO</name>
<dbReference type="Proteomes" id="UP000536685">
    <property type="component" value="Unassembled WGS sequence"/>
</dbReference>
<dbReference type="GO" id="GO:0050532">
    <property type="term" value="F:2-phosphosulfolactate phosphatase activity"/>
    <property type="evidence" value="ECO:0007669"/>
    <property type="project" value="InterPro"/>
</dbReference>